<feature type="transmembrane region" description="Helical" evidence="9">
    <location>
        <begin position="557"/>
        <end position="579"/>
    </location>
</feature>
<feature type="domain" description="Protein export membrane protein SecD/SecF C-terminal" evidence="10">
    <location>
        <begin position="444"/>
        <end position="609"/>
    </location>
</feature>
<dbReference type="Pfam" id="PF07549">
    <property type="entry name" value="Sec_GG"/>
    <property type="match status" value="1"/>
</dbReference>
<evidence type="ECO:0000256" key="2">
    <source>
        <dbReference type="ARBA" id="ARBA00022448"/>
    </source>
</evidence>
<dbReference type="InterPro" id="IPR022813">
    <property type="entry name" value="SecD/SecF_arch_bac"/>
</dbReference>
<evidence type="ECO:0000256" key="8">
    <source>
        <dbReference type="ARBA" id="ARBA00023136"/>
    </source>
</evidence>
<proteinExistence type="inferred from homology"/>
<feature type="domain" description="SecDF P1 head subdomain" evidence="13">
    <location>
        <begin position="303"/>
        <end position="440"/>
    </location>
</feature>
<keyword evidence="5 9" id="KW-0653">Protein transport</keyword>
<evidence type="ECO:0000259" key="10">
    <source>
        <dbReference type="Pfam" id="PF02355"/>
    </source>
</evidence>
<comment type="caution">
    <text evidence="9">Lacks conserved residue(s) required for the propagation of feature annotation.</text>
</comment>
<sequence length="623" mass="67198">MLNRYPLWKYLLIVVVLALGLIYATPNLYPDDPAIQISGASSTQTIEQADLDLIEQALASAGLQTKGSELGSNGRSGLVRLVNRSDQLGAQDVVRDALGRDYVVAQNLAPTTPEWLMNIGAGPMTLGLDLSGGVHFLLQVDMDKALETRVNVYQSEVRGLMRTEKLRYRSLPTQGTTLQFGFANEEDLSAARRLIGKQYPQFALNSVERGDQQVLQLTLTEAEISNIREYAVQQNLTTVRNRVNELGVAEPLVQRQGANRIVVELPGVQDTAEAKRVLGKTANLEFRLAAEPDAPAATTETFEYRGSNGRPPAQVERSLIITGDQVTDAQSNYDENGRPQVNIKLDSHGGELMNRATRSNIGRGMAVLFIEQREISRTVTQEVDGVEQQVEIPAFVEEKSIISLATIQSALGNQFRITGLDSPAEASELALLLRAGGLAAPMHFVEERTIGPSLGAENIAKGVTATQVGFALVLIFMVLVYRAFGVFAGIALTFNLVLLLALMSLLGATLTLPGIAGIVLTLGMAVDANVLIFSRIKEEVANGISPQRAVHEGYDKAFSAIIDGNLTTLLVGVILFAMGSGPIKGFAVTLSLGILTSMFSAIMVTRAMVNLSVGGRDIKKLWL</sequence>
<dbReference type="RefSeq" id="WP_123888481.1">
    <property type="nucleotide sequence ID" value="NZ_RKKU01000003.1"/>
</dbReference>
<dbReference type="PANTHER" id="PTHR30081">
    <property type="entry name" value="PROTEIN-EXPORT MEMBRANE PROTEIN SEC"/>
    <property type="match status" value="1"/>
</dbReference>
<feature type="transmembrane region" description="Helical" evidence="9">
    <location>
        <begin position="459"/>
        <end position="479"/>
    </location>
</feature>
<dbReference type="Proteomes" id="UP000275199">
    <property type="component" value="Unassembled WGS sequence"/>
</dbReference>
<dbReference type="InterPro" id="IPR005791">
    <property type="entry name" value="SecD"/>
</dbReference>
<keyword evidence="15" id="KW-1185">Reference proteome</keyword>
<dbReference type="InterPro" id="IPR022646">
    <property type="entry name" value="SecD/SecF_CS"/>
</dbReference>
<reference evidence="14 15" key="1">
    <citation type="submission" date="2018-11" db="EMBL/GenBank/DDBJ databases">
        <authorList>
            <person name="Jang G.I."/>
            <person name="Hwang C.Y."/>
        </authorList>
    </citation>
    <scope>NUCLEOTIDE SEQUENCE [LARGE SCALE GENOMIC DNA]</scope>
    <source>
        <strain evidence="14 15">SSM26</strain>
    </source>
</reference>
<evidence type="ECO:0000313" key="15">
    <source>
        <dbReference type="Proteomes" id="UP000275199"/>
    </source>
</evidence>
<dbReference type="InterPro" id="IPR055344">
    <property type="entry name" value="SecD_SecF_C_bact"/>
</dbReference>
<evidence type="ECO:0000256" key="1">
    <source>
        <dbReference type="ARBA" id="ARBA00004651"/>
    </source>
</evidence>
<comment type="subcellular location">
    <subcellularLocation>
        <location evidence="1 9">Cell membrane</location>
        <topology evidence="1 9">Multi-pass membrane protein</topology>
    </subcellularLocation>
</comment>
<evidence type="ECO:0000256" key="9">
    <source>
        <dbReference type="HAMAP-Rule" id="MF_01463"/>
    </source>
</evidence>
<keyword evidence="7 9" id="KW-0811">Translocation</keyword>
<dbReference type="Gene3D" id="3.30.70.3400">
    <property type="match status" value="1"/>
</dbReference>
<name>A0ABX9XLI2_9PSED</name>
<evidence type="ECO:0000256" key="7">
    <source>
        <dbReference type="ARBA" id="ARBA00023010"/>
    </source>
</evidence>
<dbReference type="NCBIfam" id="TIGR00916">
    <property type="entry name" value="2A0604s01"/>
    <property type="match status" value="1"/>
</dbReference>
<comment type="function">
    <text evidence="9">Part of the Sec protein translocase complex. Interacts with the SecYEG preprotein conducting channel. SecDF uses the proton motive force (PMF) to complete protein translocation after the ATP-dependent function of SecA.</text>
</comment>
<dbReference type="InterPro" id="IPR048631">
    <property type="entry name" value="SecD_1st"/>
</dbReference>
<feature type="transmembrane region" description="Helical" evidence="9">
    <location>
        <begin position="486"/>
        <end position="508"/>
    </location>
</feature>
<keyword evidence="8 9" id="KW-0472">Membrane</keyword>
<dbReference type="HAMAP" id="MF_01463_B">
    <property type="entry name" value="SecD_B"/>
    <property type="match status" value="1"/>
</dbReference>
<keyword evidence="3 9" id="KW-1003">Cell membrane</keyword>
<evidence type="ECO:0000256" key="4">
    <source>
        <dbReference type="ARBA" id="ARBA00022692"/>
    </source>
</evidence>
<dbReference type="Pfam" id="PF13721">
    <property type="entry name" value="SecD-TM1"/>
    <property type="match status" value="1"/>
</dbReference>
<keyword evidence="6 9" id="KW-1133">Transmembrane helix</keyword>
<dbReference type="Pfam" id="PF02355">
    <property type="entry name" value="SecD_SecF_C"/>
    <property type="match status" value="1"/>
</dbReference>
<dbReference type="InterPro" id="IPR027398">
    <property type="entry name" value="SecD-TM"/>
</dbReference>
<evidence type="ECO:0000256" key="3">
    <source>
        <dbReference type="ARBA" id="ARBA00022475"/>
    </source>
</evidence>
<keyword evidence="2 9" id="KW-0813">Transport</keyword>
<feature type="transmembrane region" description="Helical" evidence="9">
    <location>
        <begin position="585"/>
        <end position="609"/>
    </location>
</feature>
<dbReference type="Pfam" id="PF22599">
    <property type="entry name" value="SecDF_P1_head"/>
    <property type="match status" value="1"/>
</dbReference>
<dbReference type="SUPFAM" id="SSF82866">
    <property type="entry name" value="Multidrug efflux transporter AcrB transmembrane domain"/>
    <property type="match status" value="1"/>
</dbReference>
<evidence type="ECO:0000256" key="5">
    <source>
        <dbReference type="ARBA" id="ARBA00022927"/>
    </source>
</evidence>
<accession>A0ABX9XLI2</accession>
<dbReference type="InterPro" id="IPR048634">
    <property type="entry name" value="SecD_SecF_C"/>
</dbReference>
<gene>
    <name evidence="9 14" type="primary">secD</name>
    <name evidence="14" type="ORF">EF096_04865</name>
</gene>
<comment type="subunit">
    <text evidence="9">Forms a complex with SecF. Part of the essential Sec protein translocation apparatus which comprises SecA, SecYEG and auxiliary proteins SecDF-YajC and YidC.</text>
</comment>
<feature type="domain" description="SecD export protein N-terminal TM" evidence="11">
    <location>
        <begin position="2"/>
        <end position="106"/>
    </location>
</feature>
<dbReference type="EMBL" id="RKKU01000003">
    <property type="protein sequence ID" value="ROZ87574.1"/>
    <property type="molecule type" value="Genomic_DNA"/>
</dbReference>
<organism evidence="14 15">
    <name type="scientific">Pseudomonas neustonica</name>
    <dbReference type="NCBI Taxonomy" id="2487346"/>
    <lineage>
        <taxon>Bacteria</taxon>
        <taxon>Pseudomonadati</taxon>
        <taxon>Pseudomonadota</taxon>
        <taxon>Gammaproteobacteria</taxon>
        <taxon>Pseudomonadales</taxon>
        <taxon>Pseudomonadaceae</taxon>
        <taxon>Pseudomonas</taxon>
    </lineage>
</organism>
<dbReference type="InterPro" id="IPR054384">
    <property type="entry name" value="SecDF_P1_head"/>
</dbReference>
<evidence type="ECO:0000256" key="6">
    <source>
        <dbReference type="ARBA" id="ARBA00022989"/>
    </source>
</evidence>
<dbReference type="Gene3D" id="3.30.1360.200">
    <property type="match status" value="1"/>
</dbReference>
<dbReference type="Pfam" id="PF21760">
    <property type="entry name" value="SecD_1st"/>
    <property type="match status" value="1"/>
</dbReference>
<evidence type="ECO:0000259" key="12">
    <source>
        <dbReference type="Pfam" id="PF21760"/>
    </source>
</evidence>
<evidence type="ECO:0000313" key="14">
    <source>
        <dbReference type="EMBL" id="ROZ87574.1"/>
    </source>
</evidence>
<evidence type="ECO:0000259" key="11">
    <source>
        <dbReference type="Pfam" id="PF13721"/>
    </source>
</evidence>
<dbReference type="Gene3D" id="1.20.1640.10">
    <property type="entry name" value="Multidrug efflux transporter AcrB transmembrane domain"/>
    <property type="match status" value="1"/>
</dbReference>
<protein>
    <recommendedName>
        <fullName evidence="9">Protein translocase subunit SecD</fullName>
    </recommendedName>
</protein>
<comment type="caution">
    <text evidence="14">The sequence shown here is derived from an EMBL/GenBank/DDBJ whole genome shotgun (WGS) entry which is preliminary data.</text>
</comment>
<evidence type="ECO:0000259" key="13">
    <source>
        <dbReference type="Pfam" id="PF22599"/>
    </source>
</evidence>
<dbReference type="NCBIfam" id="TIGR01129">
    <property type="entry name" value="secD"/>
    <property type="match status" value="1"/>
</dbReference>
<comment type="similarity">
    <text evidence="9">Belongs to the SecD/SecF family. SecD subfamily.</text>
</comment>
<feature type="domain" description="Protein translocase subunit SecDF P1" evidence="12">
    <location>
        <begin position="232"/>
        <end position="289"/>
    </location>
</feature>
<dbReference type="PANTHER" id="PTHR30081:SF1">
    <property type="entry name" value="PROTEIN TRANSLOCASE SUBUNIT SECD"/>
    <property type="match status" value="1"/>
</dbReference>
<keyword evidence="4 9" id="KW-0812">Transmembrane</keyword>